<evidence type="ECO:0000256" key="6">
    <source>
        <dbReference type="SAM" id="Phobius"/>
    </source>
</evidence>
<dbReference type="PANTHER" id="PTHR43124">
    <property type="entry name" value="PURINE EFFLUX PUMP PBUE"/>
    <property type="match status" value="1"/>
</dbReference>
<dbReference type="Proteomes" id="UP000295444">
    <property type="component" value="Unassembled WGS sequence"/>
</dbReference>
<keyword evidence="9" id="KW-1185">Reference proteome</keyword>
<feature type="transmembrane region" description="Helical" evidence="6">
    <location>
        <begin position="79"/>
        <end position="98"/>
    </location>
</feature>
<feature type="transmembrane region" description="Helical" evidence="6">
    <location>
        <begin position="52"/>
        <end position="72"/>
    </location>
</feature>
<dbReference type="AlphaFoldDB" id="A0A4R6SF70"/>
<dbReference type="InterPro" id="IPR020846">
    <property type="entry name" value="MFS_dom"/>
</dbReference>
<name>A0A4R6SF70_LABRH</name>
<keyword evidence="5 6" id="KW-0472">Membrane</keyword>
<dbReference type="SUPFAM" id="SSF103473">
    <property type="entry name" value="MFS general substrate transporter"/>
    <property type="match status" value="1"/>
</dbReference>
<feature type="transmembrane region" description="Helical" evidence="6">
    <location>
        <begin position="330"/>
        <end position="350"/>
    </location>
</feature>
<dbReference type="EMBL" id="SNXZ01000002">
    <property type="protein sequence ID" value="TDQ00204.1"/>
    <property type="molecule type" value="Genomic_DNA"/>
</dbReference>
<evidence type="ECO:0000256" key="3">
    <source>
        <dbReference type="ARBA" id="ARBA00022692"/>
    </source>
</evidence>
<feature type="transmembrane region" description="Helical" evidence="6">
    <location>
        <begin position="271"/>
        <end position="290"/>
    </location>
</feature>
<gene>
    <name evidence="8" type="ORF">EV186_10265</name>
</gene>
<keyword evidence="4 6" id="KW-1133">Transmembrane helix</keyword>
<dbReference type="InterPro" id="IPR036259">
    <property type="entry name" value="MFS_trans_sf"/>
</dbReference>
<comment type="subcellular location">
    <subcellularLocation>
        <location evidence="1">Cell membrane</location>
        <topology evidence="1">Multi-pass membrane protein</topology>
    </subcellularLocation>
</comment>
<evidence type="ECO:0000259" key="7">
    <source>
        <dbReference type="PROSITE" id="PS50850"/>
    </source>
</evidence>
<evidence type="ECO:0000313" key="8">
    <source>
        <dbReference type="EMBL" id="TDQ00204.1"/>
    </source>
</evidence>
<organism evidence="8 9">
    <name type="scientific">Labedaea rhizosphaerae</name>
    <dbReference type="NCBI Taxonomy" id="598644"/>
    <lineage>
        <taxon>Bacteria</taxon>
        <taxon>Bacillati</taxon>
        <taxon>Actinomycetota</taxon>
        <taxon>Actinomycetes</taxon>
        <taxon>Pseudonocardiales</taxon>
        <taxon>Pseudonocardiaceae</taxon>
        <taxon>Labedaea</taxon>
    </lineage>
</organism>
<dbReference type="InterPro" id="IPR011701">
    <property type="entry name" value="MFS"/>
</dbReference>
<evidence type="ECO:0000256" key="5">
    <source>
        <dbReference type="ARBA" id="ARBA00023136"/>
    </source>
</evidence>
<evidence type="ECO:0000256" key="4">
    <source>
        <dbReference type="ARBA" id="ARBA00022989"/>
    </source>
</evidence>
<keyword evidence="2" id="KW-1003">Cell membrane</keyword>
<dbReference type="GO" id="GO:0022857">
    <property type="term" value="F:transmembrane transporter activity"/>
    <property type="evidence" value="ECO:0007669"/>
    <property type="project" value="InterPro"/>
</dbReference>
<sequence length="401" mass="40989">MTGVVVAKPLYRTVLPGTAMIAVTFGLARYGYGLLLPDMQAELSISSGTAGLISSCTYVSYLLANVGVVWLTDRHGPRTAIGLAAALAVAGMVVLATAHSGAVLAVGVLVGGAAAGLAYPPYSDLVAGAVPAPRRDVAWSTISSGTGWGVALAGPIAITAGGQWRIAWLVFVALAVSAGIMAVSFAPRRPRRLRRPQLSWTWFFCPRSRPLLLAAVLIGAGSAVWWTFCVDALRHAGIGPTTARVVYAVCGAAGIIASFSGAVLKGIGLRRGYLAACTLLAVSLALLGLVSAHLVAALGAAVLFGVFYVSVTAMQGIWSARVFADHPAAGLTAVNVALTLGTLTGPALAGVSIARFGFPATLVAAAVVIVAALPFCPPTARRKRILDEHVCTAAPVEDDRT</sequence>
<feature type="transmembrane region" description="Helical" evidence="6">
    <location>
        <begin position="12"/>
        <end position="32"/>
    </location>
</feature>
<feature type="transmembrane region" description="Helical" evidence="6">
    <location>
        <begin position="137"/>
        <end position="160"/>
    </location>
</feature>
<evidence type="ECO:0000256" key="2">
    <source>
        <dbReference type="ARBA" id="ARBA00022475"/>
    </source>
</evidence>
<dbReference type="Pfam" id="PF07690">
    <property type="entry name" value="MFS_1"/>
    <property type="match status" value="1"/>
</dbReference>
<feature type="transmembrane region" description="Helical" evidence="6">
    <location>
        <begin position="296"/>
        <end position="318"/>
    </location>
</feature>
<dbReference type="Gene3D" id="1.20.1250.20">
    <property type="entry name" value="MFS general substrate transporter like domains"/>
    <property type="match status" value="2"/>
</dbReference>
<feature type="transmembrane region" description="Helical" evidence="6">
    <location>
        <begin position="166"/>
        <end position="186"/>
    </location>
</feature>
<proteinExistence type="predicted"/>
<feature type="transmembrane region" description="Helical" evidence="6">
    <location>
        <begin position="211"/>
        <end position="233"/>
    </location>
</feature>
<feature type="transmembrane region" description="Helical" evidence="6">
    <location>
        <begin position="356"/>
        <end position="376"/>
    </location>
</feature>
<dbReference type="PROSITE" id="PS50850">
    <property type="entry name" value="MFS"/>
    <property type="match status" value="1"/>
</dbReference>
<dbReference type="PANTHER" id="PTHR43124:SF3">
    <property type="entry name" value="CHLORAMPHENICOL EFFLUX PUMP RV0191"/>
    <property type="match status" value="1"/>
</dbReference>
<dbReference type="RefSeq" id="WP_133848949.1">
    <property type="nucleotide sequence ID" value="NZ_SNXZ01000002.1"/>
</dbReference>
<reference evidence="8 9" key="1">
    <citation type="submission" date="2019-03" db="EMBL/GenBank/DDBJ databases">
        <title>Genomic Encyclopedia of Type Strains, Phase IV (KMG-IV): sequencing the most valuable type-strain genomes for metagenomic binning, comparative biology and taxonomic classification.</title>
        <authorList>
            <person name="Goeker M."/>
        </authorList>
    </citation>
    <scope>NUCLEOTIDE SEQUENCE [LARGE SCALE GENOMIC DNA]</scope>
    <source>
        <strain evidence="8 9">DSM 45361</strain>
    </source>
</reference>
<feature type="domain" description="Major facilitator superfamily (MFS) profile" evidence="7">
    <location>
        <begin position="10"/>
        <end position="383"/>
    </location>
</feature>
<dbReference type="GO" id="GO:0005886">
    <property type="term" value="C:plasma membrane"/>
    <property type="evidence" value="ECO:0007669"/>
    <property type="project" value="UniProtKB-SubCell"/>
</dbReference>
<comment type="caution">
    <text evidence="8">The sequence shown here is derived from an EMBL/GenBank/DDBJ whole genome shotgun (WGS) entry which is preliminary data.</text>
</comment>
<evidence type="ECO:0000256" key="1">
    <source>
        <dbReference type="ARBA" id="ARBA00004651"/>
    </source>
</evidence>
<feature type="transmembrane region" description="Helical" evidence="6">
    <location>
        <begin position="245"/>
        <end position="264"/>
    </location>
</feature>
<evidence type="ECO:0000313" key="9">
    <source>
        <dbReference type="Proteomes" id="UP000295444"/>
    </source>
</evidence>
<feature type="transmembrane region" description="Helical" evidence="6">
    <location>
        <begin position="104"/>
        <end position="125"/>
    </location>
</feature>
<accession>A0A4R6SF70</accession>
<dbReference type="InterPro" id="IPR050189">
    <property type="entry name" value="MFS_Efflux_Transporters"/>
</dbReference>
<protein>
    <submittedName>
        <fullName evidence="8">Putative MFS family arabinose efflux permease</fullName>
    </submittedName>
</protein>
<dbReference type="OrthoDB" id="2957247at2"/>
<keyword evidence="3 6" id="KW-0812">Transmembrane</keyword>